<evidence type="ECO:0000259" key="2">
    <source>
        <dbReference type="Pfam" id="PF02735"/>
    </source>
</evidence>
<reference evidence="3 4" key="1">
    <citation type="submission" date="2020-09" db="EMBL/GenBank/DDBJ databases">
        <title>Genomic characterization of a novel Parvarchaeota family in acid mine drainage sediments.</title>
        <authorList>
            <person name="Luo Z.-H."/>
        </authorList>
    </citation>
    <scope>NUCLEOTIDE SEQUENCE [LARGE SCALE GENOMIC DNA]</scope>
    <source>
        <strain evidence="3">MAS1_bins.189</strain>
    </source>
</reference>
<name>A0A8T3US22_9ARCH</name>
<dbReference type="SUPFAM" id="SSF100939">
    <property type="entry name" value="SPOC domain-like"/>
    <property type="match status" value="1"/>
</dbReference>
<accession>A0A8T3US22</accession>
<evidence type="ECO:0000256" key="1">
    <source>
        <dbReference type="ARBA" id="ARBA00023125"/>
    </source>
</evidence>
<keyword evidence="1" id="KW-0238">DNA-binding</keyword>
<dbReference type="GO" id="GO:0003677">
    <property type="term" value="F:DNA binding"/>
    <property type="evidence" value="ECO:0007669"/>
    <property type="project" value="UniProtKB-KW"/>
</dbReference>
<feature type="domain" description="Ku" evidence="2">
    <location>
        <begin position="51"/>
        <end position="209"/>
    </location>
</feature>
<organism evidence="3 4">
    <name type="scientific">Candidatus Acidifodinimicrobium mancum</name>
    <dbReference type="NCBI Taxonomy" id="2898728"/>
    <lineage>
        <taxon>Archaea</taxon>
        <taxon>Candidatus Parvarchaeota</taxon>
        <taxon>Candidatus Acidifodinimicrobiaceae</taxon>
        <taxon>Candidatus Acidifodinimicrobium</taxon>
    </lineage>
</organism>
<dbReference type="AlphaFoldDB" id="A0A8T3US22"/>
<sequence length="276" mass="32364">MDKQLTLEEALSRIVESYKPSQKKPFRYSIPAYIGSYQFKLDYERMITPREDMFKFHTYHTEDNGEIGHMYFCRTCHEITNYSHTKKGLEYEGKVIFFTNDDIESLKQKRGLLITNFVYDKPLRPETIKDSYALSPHLDKNEDETAWNKALYDVVLDWTRKERKNLLVITKISSVGFKSGPDIGVLSYNPERNRIMLNTIYYADEINDTLPYTEGEYDRTKLDAVERKLLGSAKPLTGEVKSPQIREILDIIYGKKKIEQKEENTKKSNSILDRLL</sequence>
<evidence type="ECO:0000313" key="4">
    <source>
        <dbReference type="Proteomes" id="UP000718571"/>
    </source>
</evidence>
<dbReference type="GO" id="GO:0006303">
    <property type="term" value="P:double-strand break repair via nonhomologous end joining"/>
    <property type="evidence" value="ECO:0007669"/>
    <property type="project" value="InterPro"/>
</dbReference>
<dbReference type="InterPro" id="IPR006164">
    <property type="entry name" value="DNA_bd_Ku70/Ku80"/>
</dbReference>
<protein>
    <recommendedName>
        <fullName evidence="2">Ku domain-containing protein</fullName>
    </recommendedName>
</protein>
<dbReference type="EMBL" id="JADFAR010000014">
    <property type="protein sequence ID" value="MBE5728471.1"/>
    <property type="molecule type" value="Genomic_DNA"/>
</dbReference>
<evidence type="ECO:0000313" key="3">
    <source>
        <dbReference type="EMBL" id="MBE5728471.1"/>
    </source>
</evidence>
<gene>
    <name evidence="3" type="ORF">IHE51_01275</name>
</gene>
<proteinExistence type="predicted"/>
<dbReference type="Proteomes" id="UP000718571">
    <property type="component" value="Unassembled WGS sequence"/>
</dbReference>
<dbReference type="InterPro" id="IPR016194">
    <property type="entry name" value="SPOC-like_C_dom_sf"/>
</dbReference>
<dbReference type="Pfam" id="PF02735">
    <property type="entry name" value="Ku"/>
    <property type="match status" value="1"/>
</dbReference>
<comment type="caution">
    <text evidence="3">The sequence shown here is derived from an EMBL/GenBank/DDBJ whole genome shotgun (WGS) entry which is preliminary data.</text>
</comment>